<dbReference type="Gene3D" id="1.10.287.850">
    <property type="entry name" value="HP0062-like domain"/>
    <property type="match status" value="1"/>
</dbReference>
<dbReference type="RefSeq" id="WP_251914407.1">
    <property type="nucleotide sequence ID" value="NZ_JAMRXG010000009.1"/>
</dbReference>
<dbReference type="AlphaFoldDB" id="A0A9X2IY70"/>
<dbReference type="EMBL" id="JAMRXG010000009">
    <property type="protein sequence ID" value="MCM6776093.1"/>
    <property type="molecule type" value="Genomic_DNA"/>
</dbReference>
<feature type="domain" description="PE" evidence="1">
    <location>
        <begin position="10"/>
        <end position="97"/>
    </location>
</feature>
<evidence type="ECO:0000313" key="2">
    <source>
        <dbReference type="EMBL" id="MCM6776093.1"/>
    </source>
</evidence>
<accession>A0A9X2IY70</accession>
<proteinExistence type="predicted"/>
<dbReference type="InterPro" id="IPR000084">
    <property type="entry name" value="PE-PGRS_N"/>
</dbReference>
<sequence>MVETVNFAGLSFDPAAATDAAARLDALAQRLEDDLRADEPALTVPAAGVDEVSVRAAETMNGVAGSFSETANAGILELRKLAASLRAQVSYFGRVENDSAAGLGGAARSA</sequence>
<name>A0A9X2IY70_9NOCA</name>
<evidence type="ECO:0000259" key="1">
    <source>
        <dbReference type="Pfam" id="PF00934"/>
    </source>
</evidence>
<keyword evidence="3" id="KW-1185">Reference proteome</keyword>
<evidence type="ECO:0000313" key="3">
    <source>
        <dbReference type="Proteomes" id="UP001139157"/>
    </source>
</evidence>
<reference evidence="2" key="1">
    <citation type="submission" date="2022-06" db="EMBL/GenBank/DDBJ databases">
        <title>Novel species in genus nocardia.</title>
        <authorList>
            <person name="Li F."/>
        </authorList>
    </citation>
    <scope>NUCLEOTIDE SEQUENCE</scope>
    <source>
        <strain evidence="2">CDC141</strain>
    </source>
</reference>
<dbReference type="Pfam" id="PF00934">
    <property type="entry name" value="PE"/>
    <property type="match status" value="1"/>
</dbReference>
<comment type="caution">
    <text evidence="2">The sequence shown here is derived from an EMBL/GenBank/DDBJ whole genome shotgun (WGS) entry which is preliminary data.</text>
</comment>
<organism evidence="2 3">
    <name type="scientific">Nocardia pulmonis</name>
    <dbReference type="NCBI Taxonomy" id="2951408"/>
    <lineage>
        <taxon>Bacteria</taxon>
        <taxon>Bacillati</taxon>
        <taxon>Actinomycetota</taxon>
        <taxon>Actinomycetes</taxon>
        <taxon>Mycobacteriales</taxon>
        <taxon>Nocardiaceae</taxon>
        <taxon>Nocardia</taxon>
    </lineage>
</organism>
<gene>
    <name evidence="2" type="ORF">NDR86_21655</name>
</gene>
<protein>
    <submittedName>
        <fullName evidence="2">PE domain-containing protein</fullName>
    </submittedName>
</protein>
<dbReference type="Proteomes" id="UP001139157">
    <property type="component" value="Unassembled WGS sequence"/>
</dbReference>